<dbReference type="Gene3D" id="1.10.1760.20">
    <property type="match status" value="1"/>
</dbReference>
<keyword evidence="1" id="KW-0812">Transmembrane</keyword>
<gene>
    <name evidence="2" type="ORF">SHM_27970</name>
</gene>
<reference evidence="2 3" key="1">
    <citation type="journal article" date="2022" name="Front. Microbiol.">
        <title>Male-killing mechanisms vary between Spiroplasma species.</title>
        <authorList>
            <person name="Arai H."/>
            <person name="Inoue M."/>
            <person name="Kageyama D."/>
        </authorList>
    </citation>
    <scope>NUCLEOTIDE SEQUENCE [LARGE SCALE GENOMIC DNA]</scope>
    <source>
        <strain evidence="3">sHm</strain>
    </source>
</reference>
<organism evidence="2 3">
    <name type="scientific">Spiroplasma ixodetis</name>
    <dbReference type="NCBI Taxonomy" id="2141"/>
    <lineage>
        <taxon>Bacteria</taxon>
        <taxon>Bacillati</taxon>
        <taxon>Mycoplasmatota</taxon>
        <taxon>Mollicutes</taxon>
        <taxon>Entomoplasmatales</taxon>
        <taxon>Spiroplasmataceae</taxon>
        <taxon>Spiroplasma</taxon>
    </lineage>
</organism>
<feature type="transmembrane region" description="Helical" evidence="1">
    <location>
        <begin position="69"/>
        <end position="96"/>
    </location>
</feature>
<evidence type="ECO:0000313" key="2">
    <source>
        <dbReference type="EMBL" id="BDT05151.1"/>
    </source>
</evidence>
<dbReference type="RefSeq" id="WP_281748707.1">
    <property type="nucleotide sequence ID" value="NZ_AP026933.1"/>
</dbReference>
<keyword evidence="1" id="KW-1133">Transmembrane helix</keyword>
<feature type="transmembrane region" description="Helical" evidence="1">
    <location>
        <begin position="138"/>
        <end position="157"/>
    </location>
</feature>
<protein>
    <submittedName>
        <fullName evidence="2">Membrane protein</fullName>
    </submittedName>
</protein>
<feature type="transmembrane region" description="Helical" evidence="1">
    <location>
        <begin position="28"/>
        <end position="49"/>
    </location>
</feature>
<proteinExistence type="predicted"/>
<name>A0ABM8BZE8_9MOLU</name>
<feature type="transmembrane region" description="Helical" evidence="1">
    <location>
        <begin position="241"/>
        <end position="263"/>
    </location>
</feature>
<evidence type="ECO:0000256" key="1">
    <source>
        <dbReference type="SAM" id="Phobius"/>
    </source>
</evidence>
<dbReference type="Proteomes" id="UP001163387">
    <property type="component" value="Chromosome"/>
</dbReference>
<keyword evidence="1" id="KW-0472">Membrane</keyword>
<accession>A0ABM8BZE8</accession>
<feature type="transmembrane region" description="Helical" evidence="1">
    <location>
        <begin position="208"/>
        <end position="229"/>
    </location>
</feature>
<feature type="transmembrane region" description="Helical" evidence="1">
    <location>
        <begin position="164"/>
        <end position="188"/>
    </location>
</feature>
<dbReference type="EMBL" id="AP026933">
    <property type="protein sequence ID" value="BDT05151.1"/>
    <property type="molecule type" value="Genomic_DNA"/>
</dbReference>
<keyword evidence="3" id="KW-1185">Reference proteome</keyword>
<feature type="transmembrane region" description="Helical" evidence="1">
    <location>
        <begin position="108"/>
        <end position="132"/>
    </location>
</feature>
<feature type="transmembrane region" description="Helical" evidence="1">
    <location>
        <begin position="283"/>
        <end position="301"/>
    </location>
</feature>
<sequence>MPNNLIFNHIFSQRYDLNTLNLFSRSTAIYLIITLSSIMLAYILMNSFWKWFRKDKYKGVRFTTKNIAYITMLSSVSVVATIIVSITIPITVLPPIRIAFEGLMIKITGYMFGPIIGIICAAVTDILVMLFVPSYISIYYMFCIIFTGFLAGIAGIFKVKLKDYPWVIFALINFFIIFFAGGGMYIVISGKQSSYSMSGIIVNKYVLASIMGGGGIIGLLSIYSVLFYYLLKKEIYRIKEILPIILLAVVAEYVTTVLIASYADMTLFDPNAKDYGVTAIMRIVQAPLKIIINSIIIYVTWRTVNPLINIDNNNY</sequence>
<evidence type="ECO:0000313" key="3">
    <source>
        <dbReference type="Proteomes" id="UP001163387"/>
    </source>
</evidence>